<proteinExistence type="predicted"/>
<evidence type="ECO:0000313" key="1">
    <source>
        <dbReference type="EMBL" id="MFD2458561.1"/>
    </source>
</evidence>
<gene>
    <name evidence="1" type="ORF">ACFSYJ_08120</name>
</gene>
<dbReference type="EMBL" id="JBHUKU010000004">
    <property type="protein sequence ID" value="MFD2458561.1"/>
    <property type="molecule type" value="Genomic_DNA"/>
</dbReference>
<name>A0ABW5GBP2_9PSEU</name>
<dbReference type="RefSeq" id="WP_345387795.1">
    <property type="nucleotide sequence ID" value="NZ_BAABHG010000002.1"/>
</dbReference>
<comment type="caution">
    <text evidence="1">The sequence shown here is derived from an EMBL/GenBank/DDBJ whole genome shotgun (WGS) entry which is preliminary data.</text>
</comment>
<dbReference type="Proteomes" id="UP001597419">
    <property type="component" value="Unassembled WGS sequence"/>
</dbReference>
<reference evidence="2" key="1">
    <citation type="journal article" date="2019" name="Int. J. Syst. Evol. Microbiol.">
        <title>The Global Catalogue of Microorganisms (GCM) 10K type strain sequencing project: providing services to taxonomists for standard genome sequencing and annotation.</title>
        <authorList>
            <consortium name="The Broad Institute Genomics Platform"/>
            <consortium name="The Broad Institute Genome Sequencing Center for Infectious Disease"/>
            <person name="Wu L."/>
            <person name="Ma J."/>
        </authorList>
    </citation>
    <scope>NUCLEOTIDE SEQUENCE [LARGE SCALE GENOMIC DNA]</scope>
    <source>
        <strain evidence="2">CGMCC 4.7643</strain>
    </source>
</reference>
<organism evidence="1 2">
    <name type="scientific">Amycolatopsis samaneae</name>
    <dbReference type="NCBI Taxonomy" id="664691"/>
    <lineage>
        <taxon>Bacteria</taxon>
        <taxon>Bacillati</taxon>
        <taxon>Actinomycetota</taxon>
        <taxon>Actinomycetes</taxon>
        <taxon>Pseudonocardiales</taxon>
        <taxon>Pseudonocardiaceae</taxon>
        <taxon>Amycolatopsis</taxon>
    </lineage>
</organism>
<evidence type="ECO:0000313" key="2">
    <source>
        <dbReference type="Proteomes" id="UP001597419"/>
    </source>
</evidence>
<keyword evidence="2" id="KW-1185">Reference proteome</keyword>
<protein>
    <submittedName>
        <fullName evidence="1">Uncharacterized protein</fullName>
    </submittedName>
</protein>
<sequence length="50" mass="4964">MTGIIRRGTALGVAVVTSPSRQRTDAVAAAPEDGAVTHVSTVDVNAAESG</sequence>
<accession>A0ABW5GBP2</accession>